<keyword evidence="5" id="KW-0813">Transport</keyword>
<feature type="transmembrane region" description="Helical" evidence="5">
    <location>
        <begin position="67"/>
        <end position="94"/>
    </location>
</feature>
<evidence type="ECO:0000313" key="7">
    <source>
        <dbReference type="Proteomes" id="UP000294650"/>
    </source>
</evidence>
<proteinExistence type="inferred from homology"/>
<evidence type="ECO:0000313" key="6">
    <source>
        <dbReference type="EMBL" id="TCT25509.1"/>
    </source>
</evidence>
<feature type="transmembrane region" description="Helical" evidence="5">
    <location>
        <begin position="106"/>
        <end position="128"/>
    </location>
</feature>
<keyword evidence="2 5" id="KW-0812">Transmembrane</keyword>
<evidence type="ECO:0000256" key="3">
    <source>
        <dbReference type="ARBA" id="ARBA00022989"/>
    </source>
</evidence>
<dbReference type="InterPro" id="IPR002033">
    <property type="entry name" value="TatC"/>
</dbReference>
<keyword evidence="3 5" id="KW-1133">Transmembrane helix</keyword>
<feature type="transmembrane region" description="Helical" evidence="5">
    <location>
        <begin position="156"/>
        <end position="182"/>
    </location>
</feature>
<evidence type="ECO:0000256" key="1">
    <source>
        <dbReference type="ARBA" id="ARBA00004141"/>
    </source>
</evidence>
<dbReference type="EMBL" id="SMAN01000003">
    <property type="protein sequence ID" value="TCT25509.1"/>
    <property type="molecule type" value="Genomic_DNA"/>
</dbReference>
<dbReference type="NCBIfam" id="TIGR00945">
    <property type="entry name" value="tatC"/>
    <property type="match status" value="1"/>
</dbReference>
<feature type="transmembrane region" description="Helical" evidence="5">
    <location>
        <begin position="194"/>
        <end position="212"/>
    </location>
</feature>
<keyword evidence="5" id="KW-1003">Cell membrane</keyword>
<comment type="caution">
    <text evidence="6">The sequence shown here is derived from an EMBL/GenBank/DDBJ whole genome shotgun (WGS) entry which is preliminary data.</text>
</comment>
<keyword evidence="5" id="KW-0811">Translocation</keyword>
<keyword evidence="7" id="KW-1185">Reference proteome</keyword>
<dbReference type="GO" id="GO:0009977">
    <property type="term" value="F:proton motive force dependent protein transmembrane transporter activity"/>
    <property type="evidence" value="ECO:0007669"/>
    <property type="project" value="TreeGrafter"/>
</dbReference>
<feature type="transmembrane region" description="Helical" evidence="5">
    <location>
        <begin position="25"/>
        <end position="43"/>
    </location>
</feature>
<dbReference type="RefSeq" id="WP_132370944.1">
    <property type="nucleotide sequence ID" value="NZ_SMAN01000003.1"/>
</dbReference>
<dbReference type="Pfam" id="PF00902">
    <property type="entry name" value="TatC"/>
    <property type="match status" value="1"/>
</dbReference>
<dbReference type="GO" id="GO:0043953">
    <property type="term" value="P:protein transport by the Tat complex"/>
    <property type="evidence" value="ECO:0007669"/>
    <property type="project" value="UniProtKB-UniRule"/>
</dbReference>
<dbReference type="AlphaFoldDB" id="A0A4R3NAZ1"/>
<reference evidence="6 7" key="1">
    <citation type="submission" date="2019-03" db="EMBL/GenBank/DDBJ databases">
        <title>Genomic Encyclopedia of Type Strains, Phase IV (KMG-IV): sequencing the most valuable type-strain genomes for metagenomic binning, comparative biology and taxonomic classification.</title>
        <authorList>
            <person name="Goeker M."/>
        </authorList>
    </citation>
    <scope>NUCLEOTIDE SEQUENCE [LARGE SCALE GENOMIC DNA]</scope>
    <source>
        <strain evidence="6 7">DSM 25894</strain>
    </source>
</reference>
<dbReference type="PANTHER" id="PTHR30371">
    <property type="entry name" value="SEC-INDEPENDENT PROTEIN TRANSLOCASE PROTEIN TATC"/>
    <property type="match status" value="1"/>
</dbReference>
<dbReference type="InterPro" id="IPR019820">
    <property type="entry name" value="Sec-indep_translocase_CS"/>
</dbReference>
<name>A0A4R3NAZ1_9BACI</name>
<dbReference type="GO" id="GO:0033281">
    <property type="term" value="C:TAT protein transport complex"/>
    <property type="evidence" value="ECO:0007669"/>
    <property type="project" value="UniProtKB-UniRule"/>
</dbReference>
<comment type="similarity">
    <text evidence="5">Belongs to the TatC family.</text>
</comment>
<dbReference type="PRINTS" id="PR01840">
    <property type="entry name" value="TATCFAMILY"/>
</dbReference>
<sequence>MSDKQRPYDQEMEVTEHLNELRKRLLWSFMVFVLFFIIGFIYVEDIFRFFENDSQFEFIVLGPGEILWIYMIIASTVAVALTLPFLSLQIWLFVKPGLTPKEQKVTVTYIPVIFLLFVGGLLFGYLVIKDLILNFLLSLNAGMFEEMFTAEKYFRFIMQVTLPFAFFFEIPVISMFLTSLGIISPMFLKKVRKYAYLVLVILGTMLSPPDFILQLVVAIPLIVLYEVAIMTSQFVYRRKLAAEQEMSMDSQ</sequence>
<organism evidence="6 7">
    <name type="scientific">Melghiribacillus thermohalophilus</name>
    <dbReference type="NCBI Taxonomy" id="1324956"/>
    <lineage>
        <taxon>Bacteria</taxon>
        <taxon>Bacillati</taxon>
        <taxon>Bacillota</taxon>
        <taxon>Bacilli</taxon>
        <taxon>Bacillales</taxon>
        <taxon>Bacillaceae</taxon>
        <taxon>Melghiribacillus</taxon>
    </lineage>
</organism>
<accession>A0A4R3NAZ1</accession>
<evidence type="ECO:0000256" key="4">
    <source>
        <dbReference type="ARBA" id="ARBA00023136"/>
    </source>
</evidence>
<dbReference type="Proteomes" id="UP000294650">
    <property type="component" value="Unassembled WGS sequence"/>
</dbReference>
<dbReference type="PANTHER" id="PTHR30371:SF4">
    <property type="entry name" value="SEC-INDEPENDENT PROTEIN TRANSLOCASE PROTEIN TATCD"/>
    <property type="match status" value="1"/>
</dbReference>
<gene>
    <name evidence="5" type="primary">tatC</name>
    <name evidence="6" type="ORF">EDD68_10362</name>
</gene>
<protein>
    <recommendedName>
        <fullName evidence="5">Sec-independent protein translocase protein TatC</fullName>
    </recommendedName>
</protein>
<keyword evidence="4 5" id="KW-0472">Membrane</keyword>
<keyword evidence="5" id="KW-0653">Protein transport</keyword>
<comment type="function">
    <text evidence="5">Part of the twin-arginine translocation (Tat) system that transports large folded proteins containing a characteristic twin-arginine motif in their signal peptide across membranes.</text>
</comment>
<comment type="subcellular location">
    <subcellularLocation>
        <location evidence="5">Cell membrane</location>
        <topology evidence="5">Multi-pass membrane protein</topology>
    </subcellularLocation>
    <subcellularLocation>
        <location evidence="1">Membrane</location>
        <topology evidence="1">Multi-pass membrane protein</topology>
    </subcellularLocation>
</comment>
<evidence type="ECO:0000256" key="2">
    <source>
        <dbReference type="ARBA" id="ARBA00022692"/>
    </source>
</evidence>
<evidence type="ECO:0000256" key="5">
    <source>
        <dbReference type="HAMAP-Rule" id="MF_00902"/>
    </source>
</evidence>
<dbReference type="GO" id="GO:0065002">
    <property type="term" value="P:intracellular protein transmembrane transport"/>
    <property type="evidence" value="ECO:0007669"/>
    <property type="project" value="TreeGrafter"/>
</dbReference>
<comment type="subunit">
    <text evidence="5">Forms a complex with TatA.</text>
</comment>
<feature type="transmembrane region" description="Helical" evidence="5">
    <location>
        <begin position="218"/>
        <end position="236"/>
    </location>
</feature>
<dbReference type="PROSITE" id="PS01218">
    <property type="entry name" value="TATC"/>
    <property type="match status" value="1"/>
</dbReference>
<dbReference type="HAMAP" id="MF_00902">
    <property type="entry name" value="TatC"/>
    <property type="match status" value="1"/>
</dbReference>
<dbReference type="OrthoDB" id="9777044at2"/>